<comment type="caution">
    <text evidence="2">The sequence shown here is derived from an EMBL/GenBank/DDBJ whole genome shotgun (WGS) entry which is preliminary data.</text>
</comment>
<sequence length="334" mass="35208">DLFPPPPSLFHYPPPLPPPPLAYSAKCLAPTSFHLFRSELQDLVSHHRVLLNPPPPPPPLRRTPSSVPLTVFPSSVGYGPSYARLRRAGRPDLTPESGDVAYATPVHERTQLAASAHGPGSAFGCSQDTERGRGLRRADVDGFGMGLEGRSLKLEAAPALLLAARCNESEETPPSFLIPHSSKSFAASATTTTTNLGSQASVNPVLVLRSSFCSALSTQHSAAAARAVGGVLSVFWGWPPPSNEPFSSQGLKPNPKLNLEDGSRALNPPSSISRTARGRGRAAAAGCPPCRPSVPGGSWELEVGSLRIAKDTFPSLATSSSLRTHIFVLLSLIT</sequence>
<feature type="non-terminal residue" evidence="2">
    <location>
        <position position="1"/>
    </location>
</feature>
<organism evidence="2 3">
    <name type="scientific">Gymnopilus dilepis</name>
    <dbReference type="NCBI Taxonomy" id="231916"/>
    <lineage>
        <taxon>Eukaryota</taxon>
        <taxon>Fungi</taxon>
        <taxon>Dikarya</taxon>
        <taxon>Basidiomycota</taxon>
        <taxon>Agaricomycotina</taxon>
        <taxon>Agaricomycetes</taxon>
        <taxon>Agaricomycetidae</taxon>
        <taxon>Agaricales</taxon>
        <taxon>Agaricineae</taxon>
        <taxon>Hymenogastraceae</taxon>
        <taxon>Gymnopilus</taxon>
    </lineage>
</organism>
<dbReference type="EMBL" id="NHYE01001198">
    <property type="protein sequence ID" value="PPQ97770.1"/>
    <property type="molecule type" value="Genomic_DNA"/>
</dbReference>
<dbReference type="InParanoid" id="A0A409Y449"/>
<accession>A0A409Y449</accession>
<dbReference type="AlphaFoldDB" id="A0A409Y449"/>
<protein>
    <submittedName>
        <fullName evidence="2">Uncharacterized protein</fullName>
    </submittedName>
</protein>
<evidence type="ECO:0000256" key="1">
    <source>
        <dbReference type="SAM" id="MobiDB-lite"/>
    </source>
</evidence>
<evidence type="ECO:0000313" key="3">
    <source>
        <dbReference type="Proteomes" id="UP000284706"/>
    </source>
</evidence>
<gene>
    <name evidence="2" type="ORF">CVT26_012800</name>
</gene>
<name>A0A409Y449_9AGAR</name>
<keyword evidence="3" id="KW-1185">Reference proteome</keyword>
<dbReference type="Proteomes" id="UP000284706">
    <property type="component" value="Unassembled WGS sequence"/>
</dbReference>
<evidence type="ECO:0000313" key="2">
    <source>
        <dbReference type="EMBL" id="PPQ97770.1"/>
    </source>
</evidence>
<feature type="region of interest" description="Disordered" evidence="1">
    <location>
        <begin position="245"/>
        <end position="289"/>
    </location>
</feature>
<reference evidence="2 3" key="1">
    <citation type="journal article" date="2018" name="Evol. Lett.">
        <title>Horizontal gene cluster transfer increased hallucinogenic mushroom diversity.</title>
        <authorList>
            <person name="Reynolds H.T."/>
            <person name="Vijayakumar V."/>
            <person name="Gluck-Thaler E."/>
            <person name="Korotkin H.B."/>
            <person name="Matheny P.B."/>
            <person name="Slot J.C."/>
        </authorList>
    </citation>
    <scope>NUCLEOTIDE SEQUENCE [LARGE SCALE GENOMIC DNA]</scope>
    <source>
        <strain evidence="2 3">SRW20</strain>
    </source>
</reference>
<proteinExistence type="predicted"/>